<evidence type="ECO:0000256" key="11">
    <source>
        <dbReference type="ARBA" id="ARBA00030386"/>
    </source>
</evidence>
<dbReference type="InterPro" id="IPR027477">
    <property type="entry name" value="Succ_DH/fumarate_Rdtase_cat_sf"/>
</dbReference>
<dbReference type="SUPFAM" id="SSF51905">
    <property type="entry name" value="FAD/NAD(P)-binding domain"/>
    <property type="match status" value="1"/>
</dbReference>
<evidence type="ECO:0000256" key="12">
    <source>
        <dbReference type="ARBA" id="ARBA00048305"/>
    </source>
</evidence>
<dbReference type="InterPro" id="IPR037099">
    <property type="entry name" value="Fum_R/Succ_DH_flav-like_C_sf"/>
</dbReference>
<evidence type="ECO:0000256" key="9">
    <source>
        <dbReference type="ARBA" id="ARBA00023002"/>
    </source>
</evidence>
<dbReference type="PANTHER" id="PTHR42716">
    <property type="entry name" value="L-ASPARTATE OXIDASE"/>
    <property type="match status" value="1"/>
</dbReference>
<comment type="pathway">
    <text evidence="2">Cofactor biosynthesis; NAD(+) biosynthesis; iminoaspartate from L-aspartate (oxidase route): step 1/1.</text>
</comment>
<keyword evidence="7" id="KW-0662">Pyridine nucleotide biosynthesis</keyword>
<evidence type="ECO:0000256" key="13">
    <source>
        <dbReference type="SAM" id="MobiDB-lite"/>
    </source>
</evidence>
<dbReference type="PRINTS" id="PR00411">
    <property type="entry name" value="PNDRDTASEI"/>
</dbReference>
<reference evidence="16 17" key="1">
    <citation type="journal article" date="2015" name="Stand. Genomic Sci.">
        <title>Genomic Encyclopedia of Bacterial and Archaeal Type Strains, Phase III: the genomes of soil and plant-associated and newly described type strains.</title>
        <authorList>
            <person name="Whitman W.B."/>
            <person name="Woyke T."/>
            <person name="Klenk H.P."/>
            <person name="Zhou Y."/>
            <person name="Lilburn T.G."/>
            <person name="Beck B.J."/>
            <person name="De Vos P."/>
            <person name="Vandamme P."/>
            <person name="Eisen J.A."/>
            <person name="Garrity G."/>
            <person name="Hugenholtz P."/>
            <person name="Kyrpides N.C."/>
        </authorList>
    </citation>
    <scope>NUCLEOTIDE SEQUENCE [LARGE SCALE GENOMIC DNA]</scope>
    <source>
        <strain evidence="16 17">AC4r</strain>
    </source>
</reference>
<sequence>MGHVVVIGSGIAGLISALRAARVHDVTLVTKAELTAGSTAWAQGGIAAAVFADDSPELHTRDTLAAGAGLSDPEAVRLMAREGAARLHDLVALGVEFDTAASDESDTRGPLGWARGLEAAHSVARVLHAGGDATGRIIEHALATALDEARSSGRMLVREHTTAVAIVRGSDERVCAVDVAPSIPRDGAVVTERLDADAVVIATGGNGQLYRHTTNPPVATGDGVILGYAAGAAVVDLEFVQFHPTVLAGGGLVSEAVRGEGAVLLNAAGRRFLTGAGHDPRGELAPRDVVARAIAAQMREQGGAPVLLDATSLGERTLRERFPTIDRLVRSAGYDWTREPVPVTPAAHYAMGGLLTDMSGRTTVPGLFAVGETGSTGVHGANRLASNSLLEALVVGWRAGDLLAADVAPSPLPTPSLSTTQDKRDDEAGAVEVPTVLSEAPGASDALADGATPVAGEYVRDRAWDALGLLRDGVTMGDLARELADAQPADALAARLVPLARLTAEAALARRESRGAHARTDYPATDPRQRWRRAWARRVVASPELLTHDLHSDHREPALAAAVPTREVKI</sequence>
<gene>
    <name evidence="16" type="ORF">EV140_0211</name>
</gene>
<feature type="region of interest" description="Disordered" evidence="13">
    <location>
        <begin position="408"/>
        <end position="428"/>
    </location>
</feature>
<dbReference type="OrthoDB" id="9805351at2"/>
<comment type="function">
    <text evidence="10">Catalyzes the oxidation of L-aspartate to iminoaspartate, the first step in the de novo biosynthesis of NAD(+).</text>
</comment>
<dbReference type="FunFam" id="3.90.700.10:FF:000002">
    <property type="entry name" value="L-aspartate oxidase"/>
    <property type="match status" value="1"/>
</dbReference>
<dbReference type="Gene3D" id="3.50.50.60">
    <property type="entry name" value="FAD/NAD(P)-binding domain"/>
    <property type="match status" value="1"/>
</dbReference>
<dbReference type="InterPro" id="IPR003953">
    <property type="entry name" value="FAD-dep_OxRdtase_2_FAD-bd"/>
</dbReference>
<comment type="caution">
    <text evidence="16">The sequence shown here is derived from an EMBL/GenBank/DDBJ whole genome shotgun (WGS) entry which is preliminary data.</text>
</comment>
<dbReference type="GO" id="GO:0034628">
    <property type="term" value="P:'de novo' NAD+ biosynthetic process from L-aspartate"/>
    <property type="evidence" value="ECO:0007669"/>
    <property type="project" value="TreeGrafter"/>
</dbReference>
<evidence type="ECO:0000256" key="5">
    <source>
        <dbReference type="ARBA" id="ARBA00021901"/>
    </source>
</evidence>
<feature type="domain" description="Fumarate reductase/succinate dehydrogenase flavoprotein-like C-terminal" evidence="15">
    <location>
        <begin position="494"/>
        <end position="534"/>
    </location>
</feature>
<keyword evidence="17" id="KW-1185">Reference proteome</keyword>
<comment type="cofactor">
    <cofactor evidence="1">
        <name>FAD</name>
        <dbReference type="ChEBI" id="CHEBI:57692"/>
    </cofactor>
</comment>
<keyword evidence="8" id="KW-0274">FAD</keyword>
<evidence type="ECO:0000256" key="4">
    <source>
        <dbReference type="ARBA" id="ARBA00012173"/>
    </source>
</evidence>
<dbReference type="PANTHER" id="PTHR42716:SF2">
    <property type="entry name" value="L-ASPARTATE OXIDASE, CHLOROPLASTIC"/>
    <property type="match status" value="1"/>
</dbReference>
<evidence type="ECO:0000256" key="7">
    <source>
        <dbReference type="ARBA" id="ARBA00022642"/>
    </source>
</evidence>
<dbReference type="Proteomes" id="UP000292408">
    <property type="component" value="Unassembled WGS sequence"/>
</dbReference>
<dbReference type="RefSeq" id="WP_130280210.1">
    <property type="nucleotide sequence ID" value="NZ_SGXT01000011.1"/>
</dbReference>
<evidence type="ECO:0000256" key="3">
    <source>
        <dbReference type="ARBA" id="ARBA00008562"/>
    </source>
</evidence>
<evidence type="ECO:0000259" key="14">
    <source>
        <dbReference type="Pfam" id="PF00890"/>
    </source>
</evidence>
<dbReference type="UniPathway" id="UPA00253">
    <property type="reaction ID" value="UER00326"/>
</dbReference>
<dbReference type="SUPFAM" id="SSF46977">
    <property type="entry name" value="Succinate dehydrogenase/fumarate reductase flavoprotein C-terminal domain"/>
    <property type="match status" value="1"/>
</dbReference>
<evidence type="ECO:0000259" key="15">
    <source>
        <dbReference type="Pfam" id="PF02910"/>
    </source>
</evidence>
<evidence type="ECO:0000256" key="10">
    <source>
        <dbReference type="ARBA" id="ARBA00029426"/>
    </source>
</evidence>
<dbReference type="InterPro" id="IPR036188">
    <property type="entry name" value="FAD/NAD-bd_sf"/>
</dbReference>
<dbReference type="EMBL" id="SGXT01000011">
    <property type="protein sequence ID" value="RZT63981.1"/>
    <property type="molecule type" value="Genomic_DNA"/>
</dbReference>
<dbReference type="Pfam" id="PF02910">
    <property type="entry name" value="Succ_DH_flav_C"/>
    <property type="match status" value="1"/>
</dbReference>
<dbReference type="InterPro" id="IPR005288">
    <property type="entry name" value="NadB"/>
</dbReference>
<dbReference type="InterPro" id="IPR015939">
    <property type="entry name" value="Fum_Rdtase/Succ_DH_flav-like_C"/>
</dbReference>
<dbReference type="EC" id="1.4.3.16" evidence="4"/>
<evidence type="ECO:0000256" key="6">
    <source>
        <dbReference type="ARBA" id="ARBA00022630"/>
    </source>
</evidence>
<evidence type="ECO:0000256" key="1">
    <source>
        <dbReference type="ARBA" id="ARBA00001974"/>
    </source>
</evidence>
<evidence type="ECO:0000256" key="8">
    <source>
        <dbReference type="ARBA" id="ARBA00022827"/>
    </source>
</evidence>
<keyword evidence="9" id="KW-0560">Oxidoreductase</keyword>
<protein>
    <recommendedName>
        <fullName evidence="5">L-aspartate oxidase</fullName>
        <ecNumber evidence="4">1.4.3.16</ecNumber>
    </recommendedName>
    <alternativeName>
        <fullName evidence="11">Quinolinate synthase B</fullName>
    </alternativeName>
</protein>
<accession>A0A4Q7TSH9</accession>
<evidence type="ECO:0000313" key="16">
    <source>
        <dbReference type="EMBL" id="RZT63981.1"/>
    </source>
</evidence>
<dbReference type="PRINTS" id="PR00368">
    <property type="entry name" value="FADPNR"/>
</dbReference>
<feature type="domain" description="FAD-dependent oxidoreductase 2 FAD-binding" evidence="14">
    <location>
        <begin position="3"/>
        <end position="389"/>
    </location>
</feature>
<evidence type="ECO:0000256" key="2">
    <source>
        <dbReference type="ARBA" id="ARBA00004950"/>
    </source>
</evidence>
<dbReference type="Gene3D" id="3.90.700.10">
    <property type="entry name" value="Succinate dehydrogenase/fumarate reductase flavoprotein, catalytic domain"/>
    <property type="match status" value="1"/>
</dbReference>
<dbReference type="AlphaFoldDB" id="A0A4Q7TSH9"/>
<comment type="similarity">
    <text evidence="3">Belongs to the FAD-dependent oxidoreductase 2 family. NadB subfamily.</text>
</comment>
<dbReference type="Pfam" id="PF00890">
    <property type="entry name" value="FAD_binding_2"/>
    <property type="match status" value="1"/>
</dbReference>
<dbReference type="Gene3D" id="1.20.58.100">
    <property type="entry name" value="Fumarate reductase/succinate dehydrogenase flavoprotein-like, C-terminal domain"/>
    <property type="match status" value="1"/>
</dbReference>
<organism evidence="16 17">
    <name type="scientific">Microcella alkaliphila</name>
    <dbReference type="NCBI Taxonomy" id="279828"/>
    <lineage>
        <taxon>Bacteria</taxon>
        <taxon>Bacillati</taxon>
        <taxon>Actinomycetota</taxon>
        <taxon>Actinomycetes</taxon>
        <taxon>Micrococcales</taxon>
        <taxon>Microbacteriaceae</taxon>
        <taxon>Microcella</taxon>
    </lineage>
</organism>
<comment type="catalytic activity">
    <reaction evidence="12">
        <text>L-aspartate + O2 = iminosuccinate + H2O2</text>
        <dbReference type="Rhea" id="RHEA:25876"/>
        <dbReference type="ChEBI" id="CHEBI:15379"/>
        <dbReference type="ChEBI" id="CHEBI:16240"/>
        <dbReference type="ChEBI" id="CHEBI:29991"/>
        <dbReference type="ChEBI" id="CHEBI:77875"/>
        <dbReference type="EC" id="1.4.3.16"/>
    </reaction>
    <physiologicalReaction direction="left-to-right" evidence="12">
        <dbReference type="Rhea" id="RHEA:25877"/>
    </physiologicalReaction>
</comment>
<proteinExistence type="inferred from homology"/>
<dbReference type="GO" id="GO:0033765">
    <property type="term" value="F:steroid dehydrogenase activity, acting on the CH-CH group of donors"/>
    <property type="evidence" value="ECO:0007669"/>
    <property type="project" value="UniProtKB-ARBA"/>
</dbReference>
<name>A0A4Q7TSH9_9MICO</name>
<evidence type="ECO:0000313" key="17">
    <source>
        <dbReference type="Proteomes" id="UP000292408"/>
    </source>
</evidence>
<dbReference type="GO" id="GO:0008734">
    <property type="term" value="F:L-aspartate oxidase activity"/>
    <property type="evidence" value="ECO:0007669"/>
    <property type="project" value="UniProtKB-EC"/>
</dbReference>
<dbReference type="SUPFAM" id="SSF56425">
    <property type="entry name" value="Succinate dehydrogenase/fumarate reductase flavoprotein, catalytic domain"/>
    <property type="match status" value="1"/>
</dbReference>
<keyword evidence="6" id="KW-0285">Flavoprotein</keyword>